<proteinExistence type="predicted"/>
<gene>
    <name evidence="1" type="ORF">C8A01DRAFT_20175</name>
</gene>
<dbReference type="Proteomes" id="UP001303115">
    <property type="component" value="Unassembled WGS sequence"/>
</dbReference>
<reference evidence="2" key="1">
    <citation type="journal article" date="2023" name="Mol. Phylogenet. Evol.">
        <title>Genome-scale phylogeny and comparative genomics of the fungal order Sordariales.</title>
        <authorList>
            <person name="Hensen N."/>
            <person name="Bonometti L."/>
            <person name="Westerberg I."/>
            <person name="Brannstrom I.O."/>
            <person name="Guillou S."/>
            <person name="Cros-Aarteil S."/>
            <person name="Calhoun S."/>
            <person name="Haridas S."/>
            <person name="Kuo A."/>
            <person name="Mondo S."/>
            <person name="Pangilinan J."/>
            <person name="Riley R."/>
            <person name="LaButti K."/>
            <person name="Andreopoulos B."/>
            <person name="Lipzen A."/>
            <person name="Chen C."/>
            <person name="Yan M."/>
            <person name="Daum C."/>
            <person name="Ng V."/>
            <person name="Clum A."/>
            <person name="Steindorff A."/>
            <person name="Ohm R.A."/>
            <person name="Martin F."/>
            <person name="Silar P."/>
            <person name="Natvig D.O."/>
            <person name="Lalanne C."/>
            <person name="Gautier V."/>
            <person name="Ament-Velasquez S.L."/>
            <person name="Kruys A."/>
            <person name="Hutchinson M.I."/>
            <person name="Powell A.J."/>
            <person name="Barry K."/>
            <person name="Miller A.N."/>
            <person name="Grigoriev I.V."/>
            <person name="Debuchy R."/>
            <person name="Gladieux P."/>
            <person name="Hiltunen Thoren M."/>
            <person name="Johannesson H."/>
        </authorList>
    </citation>
    <scope>NUCLEOTIDE SEQUENCE [LARGE SCALE GENOMIC DNA]</scope>
    <source>
        <strain evidence="2">CBS 284.82</strain>
    </source>
</reference>
<protein>
    <submittedName>
        <fullName evidence="1">Uncharacterized protein</fullName>
    </submittedName>
</protein>
<sequence length="588" mass="66667">MSSSSGVPVNLGQLLPTQRNLSELLEKLLSVFGDESILEGRELPSQPLQREIGDVPRYVLRPMVGNDFHVQTSFGSSPSWKALMQLDQDDERSGKVCLPLCDVAQHPKSEDAAATKSAQQMAKLLRSAWPDANVVSPSKSRQFGPPFVDPDLPDYQLLRWLASKDLNPVSEGILLAHLYDSNGWLYRPLRQRPFPPAFRSFTGPDSWVISLAVIATLLLLMAHPTKEDNPLPDNPDRDLSWTLDSLHGFCRKEGLEDGNRHLSWSLGTFPDRWMYLNFIFHYFTPHDTEADEWIGSGIRCDRRTVTVPLGGPGGKETFREQRVWLSMRTATAYEDGRQPDATELKGPATIGFVLADAFHHTVRMSKKDWVERGMEPAKGSSGITAFQMLLWSGIDDWGRGWNACLDYVDRLYEVQASPLPISQRSLVTQTANNPCHQVGNIDNSDPEKLHDLMFDPRAWLAKEYFVAAHLLKSFRRHIDVLPRSLEQMRSKWERTYPGVDSDLLQRFDNPTQLTLLKNWSRLIDHADALHGKLAHRIEKTSGELLSLRNNVSIIDPINRHATVRCRRSIVSRLLTISQLMIARDTIRE</sequence>
<comment type="caution">
    <text evidence="1">The sequence shown here is derived from an EMBL/GenBank/DDBJ whole genome shotgun (WGS) entry which is preliminary data.</text>
</comment>
<accession>A0AAN6P6U1</accession>
<dbReference type="EMBL" id="MU854574">
    <property type="protein sequence ID" value="KAK4032808.1"/>
    <property type="molecule type" value="Genomic_DNA"/>
</dbReference>
<keyword evidence="2" id="KW-1185">Reference proteome</keyword>
<evidence type="ECO:0000313" key="2">
    <source>
        <dbReference type="Proteomes" id="UP001303115"/>
    </source>
</evidence>
<organism evidence="1 2">
    <name type="scientific">Parachaetomium inaequale</name>
    <dbReference type="NCBI Taxonomy" id="2588326"/>
    <lineage>
        <taxon>Eukaryota</taxon>
        <taxon>Fungi</taxon>
        <taxon>Dikarya</taxon>
        <taxon>Ascomycota</taxon>
        <taxon>Pezizomycotina</taxon>
        <taxon>Sordariomycetes</taxon>
        <taxon>Sordariomycetidae</taxon>
        <taxon>Sordariales</taxon>
        <taxon>Chaetomiaceae</taxon>
        <taxon>Parachaetomium</taxon>
    </lineage>
</organism>
<name>A0AAN6P6U1_9PEZI</name>
<dbReference type="AlphaFoldDB" id="A0AAN6P6U1"/>
<evidence type="ECO:0000313" key="1">
    <source>
        <dbReference type="EMBL" id="KAK4032808.1"/>
    </source>
</evidence>